<evidence type="ECO:0000256" key="4">
    <source>
        <dbReference type="ARBA" id="ARBA00022723"/>
    </source>
</evidence>
<evidence type="ECO:0000256" key="6">
    <source>
        <dbReference type="RuleBase" id="RU004466"/>
    </source>
</evidence>
<sequence length="319" mass="36849">MKMKLGPIVELIKEEMYFVNKLILDQFRSDIRLINELMKYFNKRSGKRIRPIITLLCSKILGFRGKKNIIAASLIEFIHIATLLHDDIIDSSVVRRGQKKSSIVFGNEANVLIGDLVYTKSLKMMIELDSKKVLELITDTVHIIVQGEILQLSNRNLEISENLYMKTIYQKTSSLFEAASCITATICNVDSDKKKVFKKYGRHFGNAFQLINDIRDYKRCNNYKCSGNDLNDGNFTLPLIHVMKKIPAKESIKIKKMIQDGRGRYALKRILPLMKRYRSLEYSEMVAKKEVKYAIRSLSHLEYSSYKIALTQLAISILY</sequence>
<dbReference type="Proteomes" id="UP000054529">
    <property type="component" value="Unassembled WGS sequence"/>
</dbReference>
<dbReference type="SUPFAM" id="SSF48576">
    <property type="entry name" value="Terpenoid synthases"/>
    <property type="match status" value="1"/>
</dbReference>
<keyword evidence="4" id="KW-0479">Metal-binding</keyword>
<dbReference type="EMBL" id="AWXV01000004">
    <property type="protein sequence ID" value="KIE63789.1"/>
    <property type="molecule type" value="Genomic_DNA"/>
</dbReference>
<proteinExistence type="inferred from homology"/>
<evidence type="ECO:0000256" key="3">
    <source>
        <dbReference type="ARBA" id="ARBA00022679"/>
    </source>
</evidence>
<dbReference type="RefSeq" id="WP_052471826.1">
    <property type="nucleotide sequence ID" value="NZ_AWXV01000004.1"/>
</dbReference>
<dbReference type="AlphaFoldDB" id="A0A0C1V5W2"/>
<protein>
    <submittedName>
        <fullName evidence="7">Octaprenyl diphosphate synthase</fullName>
    </submittedName>
</protein>
<evidence type="ECO:0000256" key="5">
    <source>
        <dbReference type="ARBA" id="ARBA00022842"/>
    </source>
</evidence>
<dbReference type="CDD" id="cd00685">
    <property type="entry name" value="Trans_IPPS_HT"/>
    <property type="match status" value="1"/>
</dbReference>
<comment type="caution">
    <text evidence="7">The sequence shown here is derived from an EMBL/GenBank/DDBJ whole genome shotgun (WGS) entry which is preliminary data.</text>
</comment>
<evidence type="ECO:0000313" key="8">
    <source>
        <dbReference type="Proteomes" id="UP000054529"/>
    </source>
</evidence>
<dbReference type="GO" id="GO:0008299">
    <property type="term" value="P:isoprenoid biosynthetic process"/>
    <property type="evidence" value="ECO:0007669"/>
    <property type="project" value="InterPro"/>
</dbReference>
<keyword evidence="3 6" id="KW-0808">Transferase</keyword>
<keyword evidence="5" id="KW-0460">Magnesium</keyword>
<gene>
    <name evidence="7" type="ORF">P689_122271</name>
</gene>
<organism evidence="7 8">
    <name type="scientific">Candidatus Riesia pediculischaeffi PTSU</name>
    <dbReference type="NCBI Taxonomy" id="1401651"/>
    <lineage>
        <taxon>Bacteria</taxon>
        <taxon>Pseudomonadati</taxon>
        <taxon>Pseudomonadota</taxon>
        <taxon>Gammaproteobacteria</taxon>
        <taxon>Enterobacterales</taxon>
        <taxon>Enterobacteriaceae</taxon>
        <taxon>Candidatus Riesia</taxon>
    </lineage>
</organism>
<dbReference type="Gene3D" id="1.10.600.10">
    <property type="entry name" value="Farnesyl Diphosphate Synthase"/>
    <property type="match status" value="1"/>
</dbReference>
<dbReference type="PANTHER" id="PTHR12001:SF69">
    <property type="entry name" value="ALL TRANS-POLYPRENYL-DIPHOSPHATE SYNTHASE PDSS1"/>
    <property type="match status" value="1"/>
</dbReference>
<evidence type="ECO:0000256" key="2">
    <source>
        <dbReference type="ARBA" id="ARBA00006706"/>
    </source>
</evidence>
<reference evidence="7 8" key="1">
    <citation type="journal article" date="2014" name="G3 (Bethesda)">
        <title>Genome sequence of Candidatus Riesia pediculischaeffi, endosymbiont of chimpanzee lice, and genomic comparison of recently acquired endosymbionts from human and chimpanzee lice.</title>
        <authorList>
            <person name="Boyd B.M."/>
            <person name="Allen J.M."/>
            <person name="de Crecy-Lagard V."/>
            <person name="Reed D.L."/>
        </authorList>
    </citation>
    <scope>NUCLEOTIDE SEQUENCE [LARGE SCALE GENOMIC DNA]</scope>
    <source>
        <strain evidence="7 8">PTSU</strain>
    </source>
</reference>
<dbReference type="SFLD" id="SFLDS00005">
    <property type="entry name" value="Isoprenoid_Synthase_Type_I"/>
    <property type="match status" value="1"/>
</dbReference>
<dbReference type="GO" id="GO:0004659">
    <property type="term" value="F:prenyltransferase activity"/>
    <property type="evidence" value="ECO:0007669"/>
    <property type="project" value="InterPro"/>
</dbReference>
<name>A0A0C1V5W2_9ENTR</name>
<dbReference type="InterPro" id="IPR000092">
    <property type="entry name" value="Polyprenyl_synt"/>
</dbReference>
<evidence type="ECO:0000256" key="1">
    <source>
        <dbReference type="ARBA" id="ARBA00001946"/>
    </source>
</evidence>
<evidence type="ECO:0000313" key="7">
    <source>
        <dbReference type="EMBL" id="KIE63789.1"/>
    </source>
</evidence>
<dbReference type="Pfam" id="PF00348">
    <property type="entry name" value="polyprenyl_synt"/>
    <property type="match status" value="1"/>
</dbReference>
<comment type="similarity">
    <text evidence="2 6">Belongs to the FPP/GGPP synthase family.</text>
</comment>
<dbReference type="GO" id="GO:0046872">
    <property type="term" value="F:metal ion binding"/>
    <property type="evidence" value="ECO:0007669"/>
    <property type="project" value="UniProtKB-KW"/>
</dbReference>
<dbReference type="InterPro" id="IPR033749">
    <property type="entry name" value="Polyprenyl_synt_CS"/>
</dbReference>
<dbReference type="PROSITE" id="PS00723">
    <property type="entry name" value="POLYPRENYL_SYNTHASE_1"/>
    <property type="match status" value="1"/>
</dbReference>
<accession>A0A0C1V5W2</accession>
<dbReference type="HOGENOM" id="CLU_014015_2_0_6"/>
<dbReference type="OrthoDB" id="9805316at2"/>
<dbReference type="InterPro" id="IPR008949">
    <property type="entry name" value="Isoprenoid_synthase_dom_sf"/>
</dbReference>
<dbReference type="PANTHER" id="PTHR12001">
    <property type="entry name" value="GERANYLGERANYL PYROPHOSPHATE SYNTHASE"/>
    <property type="match status" value="1"/>
</dbReference>
<comment type="cofactor">
    <cofactor evidence="1">
        <name>Mg(2+)</name>
        <dbReference type="ChEBI" id="CHEBI:18420"/>
    </cofactor>
</comment>